<dbReference type="Pfam" id="PF02758">
    <property type="entry name" value="PYRIN"/>
    <property type="match status" value="1"/>
</dbReference>
<evidence type="ECO:0000256" key="1">
    <source>
        <dbReference type="ARBA" id="ARBA00004496"/>
    </source>
</evidence>
<dbReference type="SMART" id="SM01289">
    <property type="entry name" value="PYRIN"/>
    <property type="match status" value="1"/>
</dbReference>
<accession>A0A8C1TV45</accession>
<dbReference type="InterPro" id="IPR043136">
    <property type="entry name" value="B30.2/SPRY_sf"/>
</dbReference>
<evidence type="ECO:0000256" key="6">
    <source>
        <dbReference type="ARBA" id="ARBA00022840"/>
    </source>
</evidence>
<dbReference type="PROSITE" id="PS50824">
    <property type="entry name" value="DAPIN"/>
    <property type="match status" value="1"/>
</dbReference>
<feature type="domain" description="B30.2/SPRY" evidence="7">
    <location>
        <begin position="806"/>
        <end position="1000"/>
    </location>
</feature>
<evidence type="ECO:0000256" key="2">
    <source>
        <dbReference type="ARBA" id="ARBA00022490"/>
    </source>
</evidence>
<dbReference type="InterPro" id="IPR032675">
    <property type="entry name" value="LRR_dom_sf"/>
</dbReference>
<dbReference type="PROSITE" id="PS50188">
    <property type="entry name" value="B302_SPRY"/>
    <property type="match status" value="1"/>
</dbReference>
<dbReference type="Gene3D" id="2.60.120.920">
    <property type="match status" value="1"/>
</dbReference>
<dbReference type="SMART" id="SM01288">
    <property type="entry name" value="FISNA"/>
    <property type="match status" value="1"/>
</dbReference>
<dbReference type="SMART" id="SM00368">
    <property type="entry name" value="LRR_RI"/>
    <property type="match status" value="3"/>
</dbReference>
<dbReference type="CDD" id="cd16040">
    <property type="entry name" value="SPRY_PRY_SNTX"/>
    <property type="match status" value="1"/>
</dbReference>
<dbReference type="InterPro" id="IPR003879">
    <property type="entry name" value="Butyrophylin_SPRY"/>
</dbReference>
<evidence type="ECO:0000256" key="3">
    <source>
        <dbReference type="ARBA" id="ARBA00022614"/>
    </source>
</evidence>
<dbReference type="FunFam" id="3.80.10.10:FF:000100">
    <property type="entry name" value="Si:dkey-11n14.1"/>
    <property type="match status" value="1"/>
</dbReference>
<feature type="domain" description="NACHT" evidence="9">
    <location>
        <begin position="185"/>
        <end position="319"/>
    </location>
</feature>
<dbReference type="SUPFAM" id="SSF49899">
    <property type="entry name" value="Concanavalin A-like lectins/glucanases"/>
    <property type="match status" value="1"/>
</dbReference>
<dbReference type="Ensembl" id="ENSCCRT00015028023.1">
    <property type="protein sequence ID" value="ENSCCRP00015027074.1"/>
    <property type="gene ID" value="ENSCCRG00015011428.1"/>
</dbReference>
<dbReference type="Pfam" id="PF17779">
    <property type="entry name" value="WHD_NOD2"/>
    <property type="match status" value="1"/>
</dbReference>
<keyword evidence="3" id="KW-0433">Leucine-rich repeat</keyword>
<dbReference type="InterPro" id="IPR051261">
    <property type="entry name" value="NLR"/>
</dbReference>
<dbReference type="PANTHER" id="PTHR24106">
    <property type="entry name" value="NACHT, LRR AND CARD DOMAINS-CONTAINING"/>
    <property type="match status" value="1"/>
</dbReference>
<dbReference type="InterPro" id="IPR007111">
    <property type="entry name" value="NACHT_NTPase"/>
</dbReference>
<dbReference type="Gene3D" id="1.10.533.10">
    <property type="entry name" value="Death Domain, Fas"/>
    <property type="match status" value="1"/>
</dbReference>
<dbReference type="FunFam" id="3.40.50.300:FF:000210">
    <property type="entry name" value="Si:dkey-16p6.1"/>
    <property type="match status" value="1"/>
</dbReference>
<evidence type="ECO:0000259" key="9">
    <source>
        <dbReference type="PROSITE" id="PS50837"/>
    </source>
</evidence>
<dbReference type="Proteomes" id="UP000694700">
    <property type="component" value="Unplaced"/>
</dbReference>
<organism evidence="10 11">
    <name type="scientific">Cyprinus carpio</name>
    <name type="common">Common carp</name>
    <dbReference type="NCBI Taxonomy" id="7962"/>
    <lineage>
        <taxon>Eukaryota</taxon>
        <taxon>Metazoa</taxon>
        <taxon>Chordata</taxon>
        <taxon>Craniata</taxon>
        <taxon>Vertebrata</taxon>
        <taxon>Euteleostomi</taxon>
        <taxon>Actinopterygii</taxon>
        <taxon>Neopterygii</taxon>
        <taxon>Teleostei</taxon>
        <taxon>Ostariophysi</taxon>
        <taxon>Cypriniformes</taxon>
        <taxon>Cyprinidae</taxon>
        <taxon>Cyprininae</taxon>
        <taxon>Cyprinus</taxon>
    </lineage>
</organism>
<comment type="subcellular location">
    <subcellularLocation>
        <location evidence="1">Cytoplasm</location>
    </subcellularLocation>
</comment>
<keyword evidence="6" id="KW-0067">ATP-binding</keyword>
<dbReference type="InterPro" id="IPR013320">
    <property type="entry name" value="ConA-like_dom_sf"/>
</dbReference>
<evidence type="ECO:0000256" key="4">
    <source>
        <dbReference type="ARBA" id="ARBA00022737"/>
    </source>
</evidence>
<evidence type="ECO:0000313" key="11">
    <source>
        <dbReference type="Proteomes" id="UP000694700"/>
    </source>
</evidence>
<dbReference type="Pfam" id="PF17776">
    <property type="entry name" value="NLRC4_HD2"/>
    <property type="match status" value="1"/>
</dbReference>
<sequence length="1003" mass="114622">MVSVKELLVNSLKDLVKDDLKQFQWYLKNHCYMSNSEMENADVLDTVDKMVAHFGLEEAVNITVDILRKIKQNLLAEHLENEYKKGSNAEDNKADFHDYKKIILKLKNKLHQDYKRILIGNSQTGHREYLNDIYSDLYVVENETGGIVNEHEVRQIELNHNRFSAKDMPIQCSDIFKVQKDEKSRRVLTMGIAGVGKTISVNKFILDWAEGKENQDILFIFPLPFRRLNLIMNKYSLMELLNKCFFSGPEKLPSLPEDDGKIMFIFDGLDECHFPLNFKQDDILTDVHEKTTVSKIVANLIERNLIPSALIWITSRPAAAGLIPRNYIDQVTEVRGFNNEQKEQYFIKNSSPEVAGSIIHHIRKSRSLYIMCHIPVFCWISLVVLQPLLARESNDKTPTTLTGMYTNFLLFQKQQMETKYCYDPEPKLKAKSFDQIILKLGKLAFKQLQKGNLIFYEEDLEECGLDVSEGSVLSGLCTQIFQTEKALSERRVYSFVHLSIQEFLAALYVFFKYKCYGRNPFLKSWRKNLTWKLSRMSLFDLHKSAVNKALQSKNGHLDLFLRFLLGLSLESNQSDLKELLPRLEIKPENVKDTADYIKNTIEVVKSVERTINLFHCLSELKDDFAEEIQKNLTSGNLSARHLSSAQWSALMFVLLMSEETQEKFELHKYCISEEALMILLPVIKNTRRALLPCCNVTAQSCESLSSTLQSSNCVLRELDLSNNDLQDSGVKLLSDGLKSPNCQLQKLRLSGCMVTEKGCGYLSSALSSNPSHLRELDLSYNHPGQSGVQLLKHKLQDPNYKLQILSVDHGGEIMITAGLLKYACDLTLDLKTANSYISLSEENRKAIYVNNHQLYPDHPERFDTWCQVLCVESLTGRCYWEAEWSGYNAEIAVSYKGISRKGGSCCAFGYNDKSWSLICSDNRFSVWHNKKRTVIPAPLLLSNRVGVYVDVSAGTLSFYSVSDTLTHLHTFNTTFIEPLFAGFKVYLNSSVSLCQITQICARP</sequence>
<dbReference type="InterPro" id="IPR006574">
    <property type="entry name" value="PRY"/>
</dbReference>
<dbReference type="InterPro" id="IPR027417">
    <property type="entry name" value="P-loop_NTPase"/>
</dbReference>
<dbReference type="InterPro" id="IPR041267">
    <property type="entry name" value="NLRP_HD2"/>
</dbReference>
<dbReference type="Pfam" id="PF13516">
    <property type="entry name" value="LRR_6"/>
    <property type="match status" value="2"/>
</dbReference>
<dbReference type="SMART" id="SM00589">
    <property type="entry name" value="PRY"/>
    <property type="match status" value="1"/>
</dbReference>
<dbReference type="SUPFAM" id="SSF47986">
    <property type="entry name" value="DEATH domain"/>
    <property type="match status" value="1"/>
</dbReference>
<dbReference type="GO" id="GO:0005524">
    <property type="term" value="F:ATP binding"/>
    <property type="evidence" value="ECO:0007669"/>
    <property type="project" value="UniProtKB-KW"/>
</dbReference>
<keyword evidence="4" id="KW-0677">Repeat</keyword>
<dbReference type="InterPro" id="IPR011029">
    <property type="entry name" value="DEATH-like_dom_sf"/>
</dbReference>
<dbReference type="SUPFAM" id="SSF52047">
    <property type="entry name" value="RNI-like"/>
    <property type="match status" value="1"/>
</dbReference>
<dbReference type="FunFam" id="2.60.120.920:FF:000037">
    <property type="entry name" value="Si:dkey-191j3.2"/>
    <property type="match status" value="1"/>
</dbReference>
<evidence type="ECO:0000259" key="7">
    <source>
        <dbReference type="PROSITE" id="PS50188"/>
    </source>
</evidence>
<protein>
    <submittedName>
        <fullName evidence="10">Uncharacterized protein</fullName>
    </submittedName>
</protein>
<dbReference type="Pfam" id="PF00622">
    <property type="entry name" value="SPRY"/>
    <property type="match status" value="1"/>
</dbReference>
<dbReference type="InterPro" id="IPR029495">
    <property type="entry name" value="NACHT-assoc"/>
</dbReference>
<evidence type="ECO:0000259" key="8">
    <source>
        <dbReference type="PROSITE" id="PS50824"/>
    </source>
</evidence>
<dbReference type="Pfam" id="PF14484">
    <property type="entry name" value="FISNA"/>
    <property type="match status" value="1"/>
</dbReference>
<dbReference type="InterPro" id="IPR001611">
    <property type="entry name" value="Leu-rich_rpt"/>
</dbReference>
<dbReference type="InterPro" id="IPR041075">
    <property type="entry name" value="NOD1/2_WH"/>
</dbReference>
<name>A0A8C1TV45_CYPCA</name>
<dbReference type="SMART" id="SM00449">
    <property type="entry name" value="SPRY"/>
    <property type="match status" value="1"/>
</dbReference>
<evidence type="ECO:0000256" key="5">
    <source>
        <dbReference type="ARBA" id="ARBA00022741"/>
    </source>
</evidence>
<evidence type="ECO:0000313" key="10">
    <source>
        <dbReference type="Ensembl" id="ENSCCRP00015027074.1"/>
    </source>
</evidence>
<dbReference type="InterPro" id="IPR004020">
    <property type="entry name" value="DAPIN"/>
</dbReference>
<dbReference type="Gene3D" id="3.80.10.10">
    <property type="entry name" value="Ribonuclease Inhibitor"/>
    <property type="match status" value="1"/>
</dbReference>
<feature type="domain" description="Pyrin" evidence="8">
    <location>
        <begin position="1"/>
        <end position="85"/>
    </location>
</feature>
<dbReference type="InterPro" id="IPR003877">
    <property type="entry name" value="SPRY_dom"/>
</dbReference>
<reference evidence="10" key="1">
    <citation type="submission" date="2025-08" db="UniProtKB">
        <authorList>
            <consortium name="Ensembl"/>
        </authorList>
    </citation>
    <scope>IDENTIFICATION</scope>
</reference>
<dbReference type="GO" id="GO:0005737">
    <property type="term" value="C:cytoplasm"/>
    <property type="evidence" value="ECO:0007669"/>
    <property type="project" value="UniProtKB-SubCell"/>
</dbReference>
<dbReference type="AlphaFoldDB" id="A0A8C1TV45"/>
<dbReference type="PROSITE" id="PS50837">
    <property type="entry name" value="NACHT"/>
    <property type="match status" value="1"/>
</dbReference>
<keyword evidence="5" id="KW-0547">Nucleotide-binding</keyword>
<keyword evidence="2" id="KW-0963">Cytoplasm</keyword>
<proteinExistence type="predicted"/>
<dbReference type="Pfam" id="PF05729">
    <property type="entry name" value="NACHT"/>
    <property type="match status" value="1"/>
</dbReference>
<dbReference type="Pfam" id="PF13765">
    <property type="entry name" value="PRY"/>
    <property type="match status" value="1"/>
</dbReference>
<dbReference type="PRINTS" id="PR01407">
    <property type="entry name" value="BUTYPHLNCDUF"/>
</dbReference>
<dbReference type="Gene3D" id="3.40.50.300">
    <property type="entry name" value="P-loop containing nucleotide triphosphate hydrolases"/>
    <property type="match status" value="1"/>
</dbReference>
<dbReference type="InterPro" id="IPR001870">
    <property type="entry name" value="B30.2/SPRY"/>
</dbReference>
<dbReference type="CDD" id="cd08321">
    <property type="entry name" value="Pyrin_ASC-like"/>
    <property type="match status" value="1"/>
</dbReference>